<keyword evidence="1" id="KW-0732">Signal</keyword>
<dbReference type="Proteomes" id="UP001497744">
    <property type="component" value="Unassembled WGS sequence"/>
</dbReference>
<evidence type="ECO:0000313" key="3">
    <source>
        <dbReference type="Proteomes" id="UP001497744"/>
    </source>
</evidence>
<reference evidence="2 3" key="1">
    <citation type="submission" date="2021-06" db="EMBL/GenBank/DDBJ databases">
        <title>Genome sequence of Babesia caballi.</title>
        <authorList>
            <person name="Yamagishi J."/>
            <person name="Kidaka T."/>
            <person name="Ochi A."/>
        </authorList>
    </citation>
    <scope>NUCLEOTIDE SEQUENCE [LARGE SCALE GENOMIC DNA]</scope>
    <source>
        <strain evidence="2">USDA-D6B2</strain>
    </source>
</reference>
<sequence length="880" mass="100401">MNLLRYCAGFVAALPFAASKCVEFVSVDIAVERSANYSRYIQSDTTYSIMMSSGKCIGDVFDGDRTVSLLPTENVEMRAVAVHRLQKDAIAETTMEPMTDEEGFFNVVEVETVYYGVPIRQRLMVGKAGTYVDFQDEYVDFDICAQSFEGYDNRTERRVSDGTLVNRYFGNGSKEIGAIKCGQKILMLPDNDIFIRYLEHVDNRWDVYTAPYVGRIFKTSFIPVVWDDCMYRREDPGSMFLDLSAEYKQRYKNIIAACGSDCLFIDGCSDPEMRIVDLLDANGVIYMGNRAKCIQMKLQTINDETYLTVYAQLLNGMFESALFVSKDARTYSKHKPEVINFDLKDETIDERITVSVDRGVTVYTIPSPNNLKYTIGAVSYNKKYLVGKAFVDDAANVPYTVMSRRITVLNNITTIETETDRDLPTSVSYATSSDGVWLHRPKPMQFELTQLNSNDPNFRVTRLEKDKFLITTTSPHVKIGTVKYKNTVVRPNLRYVLSSKLVYGFSELYVTSQMNETLKFHSRYLLRRGFLDDDETKLFVEQHKEPVELSLQDVFSENLPDHFCVEKHARSVKVYLCKDLFRKTLGAVTFAGQLIVPNNRFYKMREVFVATDFFLSYVIVRSYTDDGECVVEAFGNEVAHGKLNFIRMKNDPVSMDLSPRTKLAEQLYRVSEGNHFIFRVKPEFAASHRLGEVTYHGKVIIPDNDLNFNRTIEVTIETSNDRPTNFLIRVAEIGIYGKSSKLISVNLETRLTKDVPKKSLEVDLSIKGARDSAIAVAQYRETMSFYVPWTRACEYKLDSIVFTNKNNEVDVLIKDLRLNDMPEIRLHGVTPGSEAVLAFTPSGDETRYADLRIDEEGVTTVLEADVCKYDELFMAYYGDL</sequence>
<name>A0AAV4LQ59_BABCB</name>
<dbReference type="GeneID" id="94193118"/>
<dbReference type="RefSeq" id="XP_067713706.1">
    <property type="nucleotide sequence ID" value="XM_067857605.1"/>
</dbReference>
<evidence type="ECO:0000313" key="2">
    <source>
        <dbReference type="EMBL" id="GIX61635.1"/>
    </source>
</evidence>
<evidence type="ECO:0000256" key="1">
    <source>
        <dbReference type="SAM" id="SignalP"/>
    </source>
</evidence>
<organism evidence="2 3">
    <name type="scientific">Babesia caballi</name>
    <dbReference type="NCBI Taxonomy" id="5871"/>
    <lineage>
        <taxon>Eukaryota</taxon>
        <taxon>Sar</taxon>
        <taxon>Alveolata</taxon>
        <taxon>Apicomplexa</taxon>
        <taxon>Aconoidasida</taxon>
        <taxon>Piroplasmida</taxon>
        <taxon>Babesiidae</taxon>
        <taxon>Babesia</taxon>
    </lineage>
</organism>
<gene>
    <name evidence="2" type="ORF">BcabD6B2_10700</name>
</gene>
<feature type="chain" id="PRO_5043685800" evidence="1">
    <location>
        <begin position="20"/>
        <end position="880"/>
    </location>
</feature>
<protein>
    <submittedName>
        <fullName evidence="2">Membrane protein, putative</fullName>
    </submittedName>
</protein>
<proteinExistence type="predicted"/>
<dbReference type="EMBL" id="BPLF01000001">
    <property type="protein sequence ID" value="GIX61635.1"/>
    <property type="molecule type" value="Genomic_DNA"/>
</dbReference>
<accession>A0AAV4LQ59</accession>
<feature type="signal peptide" evidence="1">
    <location>
        <begin position="1"/>
        <end position="19"/>
    </location>
</feature>
<keyword evidence="3" id="KW-1185">Reference proteome</keyword>
<comment type="caution">
    <text evidence="2">The sequence shown here is derived from an EMBL/GenBank/DDBJ whole genome shotgun (WGS) entry which is preliminary data.</text>
</comment>
<dbReference type="AlphaFoldDB" id="A0AAV4LQ59"/>